<evidence type="ECO:0000313" key="3">
    <source>
        <dbReference type="EMBL" id="MBD8528208.1"/>
    </source>
</evidence>
<accession>A0AAW3ZQH5</accession>
<proteinExistence type="inferred from homology"/>
<name>A0AAW3ZQH5_9GAMM</name>
<evidence type="ECO:0000313" key="4">
    <source>
        <dbReference type="Proteomes" id="UP000613768"/>
    </source>
</evidence>
<keyword evidence="4" id="KW-1185">Reference proteome</keyword>
<dbReference type="Proteomes" id="UP000613768">
    <property type="component" value="Unassembled WGS sequence"/>
</dbReference>
<comment type="similarity">
    <text evidence="1">Belongs to the AHA1 family.</text>
</comment>
<comment type="caution">
    <text evidence="3">The sequence shown here is derived from an EMBL/GenBank/DDBJ whole genome shotgun (WGS) entry which is preliminary data.</text>
</comment>
<organism evidence="3 4">
    <name type="scientific">Pseudomarimonas arenosa</name>
    <dbReference type="NCBI Taxonomy" id="2774145"/>
    <lineage>
        <taxon>Bacteria</taxon>
        <taxon>Pseudomonadati</taxon>
        <taxon>Pseudomonadota</taxon>
        <taxon>Gammaproteobacteria</taxon>
        <taxon>Lysobacterales</taxon>
        <taxon>Lysobacteraceae</taxon>
        <taxon>Pseudomarimonas</taxon>
    </lineage>
</organism>
<evidence type="ECO:0000256" key="1">
    <source>
        <dbReference type="ARBA" id="ARBA00006817"/>
    </source>
</evidence>
<sequence>MTRPLNYQIEIEAPSERVWQQMLSDAGYRDWTSDFCEGSYFEGRWETGADMLFLGPGGQGMRARIEAAEHPNYVSIQHLGELREGKPNSGEDWTESFERYRLSETTPGQTRVAVELTGVPEQYIEMMDGMWPKALARLKAGCERD</sequence>
<dbReference type="InterPro" id="IPR023393">
    <property type="entry name" value="START-like_dom_sf"/>
</dbReference>
<protein>
    <submittedName>
        <fullName evidence="3">SRPBCC domain-containing protein</fullName>
    </submittedName>
</protein>
<evidence type="ECO:0000259" key="2">
    <source>
        <dbReference type="Pfam" id="PF08327"/>
    </source>
</evidence>
<dbReference type="RefSeq" id="WP_192031625.1">
    <property type="nucleotide sequence ID" value="NZ_JACYTR010000096.1"/>
</dbReference>
<dbReference type="Gene3D" id="3.30.530.20">
    <property type="match status" value="1"/>
</dbReference>
<feature type="domain" description="Activator of Hsp90 ATPase homologue 1/2-like C-terminal" evidence="2">
    <location>
        <begin position="13"/>
        <end position="140"/>
    </location>
</feature>
<dbReference type="SUPFAM" id="SSF55961">
    <property type="entry name" value="Bet v1-like"/>
    <property type="match status" value="1"/>
</dbReference>
<gene>
    <name evidence="3" type="ORF">IFO71_20870</name>
</gene>
<dbReference type="Pfam" id="PF08327">
    <property type="entry name" value="AHSA1"/>
    <property type="match status" value="1"/>
</dbReference>
<reference evidence="3 4" key="1">
    <citation type="submission" date="2020-09" db="EMBL/GenBank/DDBJ databases">
        <title>Pseudoxanthomonas sp. CAU 1598 isolated from sand of Yaerae Beach.</title>
        <authorList>
            <person name="Kim W."/>
        </authorList>
    </citation>
    <scope>NUCLEOTIDE SEQUENCE [LARGE SCALE GENOMIC DNA]</scope>
    <source>
        <strain evidence="3 4">CAU 1598</strain>
    </source>
</reference>
<dbReference type="EMBL" id="JACYTR010000096">
    <property type="protein sequence ID" value="MBD8528208.1"/>
    <property type="molecule type" value="Genomic_DNA"/>
</dbReference>
<dbReference type="InterPro" id="IPR013538">
    <property type="entry name" value="ASHA1/2-like_C"/>
</dbReference>
<dbReference type="AlphaFoldDB" id="A0AAW3ZQH5"/>